<evidence type="ECO:0000313" key="1">
    <source>
        <dbReference type="EMBL" id="GFR61926.1"/>
    </source>
</evidence>
<organism evidence="1 2">
    <name type="scientific">Elysia marginata</name>
    <dbReference type="NCBI Taxonomy" id="1093978"/>
    <lineage>
        <taxon>Eukaryota</taxon>
        <taxon>Metazoa</taxon>
        <taxon>Spiralia</taxon>
        <taxon>Lophotrochozoa</taxon>
        <taxon>Mollusca</taxon>
        <taxon>Gastropoda</taxon>
        <taxon>Heterobranchia</taxon>
        <taxon>Euthyneura</taxon>
        <taxon>Panpulmonata</taxon>
        <taxon>Sacoglossa</taxon>
        <taxon>Placobranchoidea</taxon>
        <taxon>Plakobranchidae</taxon>
        <taxon>Elysia</taxon>
    </lineage>
</organism>
<comment type="caution">
    <text evidence="1">The sequence shown here is derived from an EMBL/GenBank/DDBJ whole genome shotgun (WGS) entry which is preliminary data.</text>
</comment>
<reference evidence="1 2" key="1">
    <citation type="journal article" date="2021" name="Elife">
        <title>Chloroplast acquisition without the gene transfer in kleptoplastic sea slugs, Plakobranchus ocellatus.</title>
        <authorList>
            <person name="Maeda T."/>
            <person name="Takahashi S."/>
            <person name="Yoshida T."/>
            <person name="Shimamura S."/>
            <person name="Takaki Y."/>
            <person name="Nagai Y."/>
            <person name="Toyoda A."/>
            <person name="Suzuki Y."/>
            <person name="Arimoto A."/>
            <person name="Ishii H."/>
            <person name="Satoh N."/>
            <person name="Nishiyama T."/>
            <person name="Hasebe M."/>
            <person name="Maruyama T."/>
            <person name="Minagawa J."/>
            <person name="Obokata J."/>
            <person name="Shigenobu S."/>
        </authorList>
    </citation>
    <scope>NUCLEOTIDE SEQUENCE [LARGE SCALE GENOMIC DNA]</scope>
</reference>
<evidence type="ECO:0008006" key="3">
    <source>
        <dbReference type="Google" id="ProtNLM"/>
    </source>
</evidence>
<evidence type="ECO:0000313" key="2">
    <source>
        <dbReference type="Proteomes" id="UP000762676"/>
    </source>
</evidence>
<gene>
    <name evidence="1" type="ORF">ElyMa_003570400</name>
</gene>
<keyword evidence="2" id="KW-1185">Reference proteome</keyword>
<protein>
    <recommendedName>
        <fullName evidence="3">Selenoprotein F/M domain-containing protein</fullName>
    </recommendedName>
</protein>
<dbReference type="AlphaFoldDB" id="A0AAV4ENZ0"/>
<sequence length="108" mass="12152">MSQKILISSTPEATATYLILSHLRTKTKVYRVLIREMLFTHSEEAPQRLISCFSNVYREFSLTISLKKGNIMGQHVDTTPTITIDEQVMEVITYLGSTISNNLSLGAD</sequence>
<dbReference type="EMBL" id="BMAT01007310">
    <property type="protein sequence ID" value="GFR61926.1"/>
    <property type="molecule type" value="Genomic_DNA"/>
</dbReference>
<accession>A0AAV4ENZ0</accession>
<name>A0AAV4ENZ0_9GAST</name>
<dbReference type="Proteomes" id="UP000762676">
    <property type="component" value="Unassembled WGS sequence"/>
</dbReference>
<proteinExistence type="predicted"/>